<feature type="region of interest" description="Disordered" evidence="1">
    <location>
        <begin position="220"/>
        <end position="255"/>
    </location>
</feature>
<dbReference type="PANTHER" id="PTHR35391">
    <property type="entry name" value="C2H2-TYPE DOMAIN-CONTAINING PROTEIN-RELATED"/>
    <property type="match status" value="1"/>
</dbReference>
<comment type="caution">
    <text evidence="3">The sequence shown here is derived from an EMBL/GenBank/DDBJ whole genome shotgun (WGS) entry which is preliminary data.</text>
</comment>
<proteinExistence type="predicted"/>
<dbReference type="Proteomes" id="UP000813461">
    <property type="component" value="Unassembled WGS sequence"/>
</dbReference>
<dbReference type="OrthoDB" id="20872at2759"/>
<reference evidence="3" key="1">
    <citation type="journal article" date="2021" name="Nat. Commun.">
        <title>Genetic determinants of endophytism in the Arabidopsis root mycobiome.</title>
        <authorList>
            <person name="Mesny F."/>
            <person name="Miyauchi S."/>
            <person name="Thiergart T."/>
            <person name="Pickel B."/>
            <person name="Atanasova L."/>
            <person name="Karlsson M."/>
            <person name="Huettel B."/>
            <person name="Barry K.W."/>
            <person name="Haridas S."/>
            <person name="Chen C."/>
            <person name="Bauer D."/>
            <person name="Andreopoulos W."/>
            <person name="Pangilinan J."/>
            <person name="LaButti K."/>
            <person name="Riley R."/>
            <person name="Lipzen A."/>
            <person name="Clum A."/>
            <person name="Drula E."/>
            <person name="Henrissat B."/>
            <person name="Kohler A."/>
            <person name="Grigoriev I.V."/>
            <person name="Martin F.M."/>
            <person name="Hacquard S."/>
        </authorList>
    </citation>
    <scope>NUCLEOTIDE SEQUENCE</scope>
    <source>
        <strain evidence="3">MPI-SDFR-AT-0120</strain>
    </source>
</reference>
<dbReference type="PANTHER" id="PTHR35391:SF7">
    <property type="entry name" value="C2H2-TYPE DOMAIN-CONTAINING PROTEIN"/>
    <property type="match status" value="1"/>
</dbReference>
<organism evidence="3 4">
    <name type="scientific">Paraphoma chrysanthemicola</name>
    <dbReference type="NCBI Taxonomy" id="798071"/>
    <lineage>
        <taxon>Eukaryota</taxon>
        <taxon>Fungi</taxon>
        <taxon>Dikarya</taxon>
        <taxon>Ascomycota</taxon>
        <taxon>Pezizomycotina</taxon>
        <taxon>Dothideomycetes</taxon>
        <taxon>Pleosporomycetidae</taxon>
        <taxon>Pleosporales</taxon>
        <taxon>Pleosporineae</taxon>
        <taxon>Phaeosphaeriaceae</taxon>
        <taxon>Paraphoma</taxon>
    </lineage>
</organism>
<dbReference type="InterPro" id="IPR058925">
    <property type="entry name" value="zf-C2H2_AcuF"/>
</dbReference>
<feature type="region of interest" description="Disordered" evidence="1">
    <location>
        <begin position="381"/>
        <end position="405"/>
    </location>
</feature>
<feature type="compositionally biased region" description="Acidic residues" evidence="1">
    <location>
        <begin position="385"/>
        <end position="399"/>
    </location>
</feature>
<feature type="non-terminal residue" evidence="3">
    <location>
        <position position="1"/>
    </location>
</feature>
<gene>
    <name evidence="3" type="ORF">FB567DRAFT_435123</name>
</gene>
<evidence type="ECO:0000256" key="1">
    <source>
        <dbReference type="SAM" id="MobiDB-lite"/>
    </source>
</evidence>
<feature type="domain" description="Oxidoreductase acuF-like C2H2 type zinc-finger" evidence="2">
    <location>
        <begin position="308"/>
        <end position="336"/>
    </location>
</feature>
<evidence type="ECO:0000313" key="4">
    <source>
        <dbReference type="Proteomes" id="UP000813461"/>
    </source>
</evidence>
<evidence type="ECO:0000259" key="2">
    <source>
        <dbReference type="Pfam" id="PF26082"/>
    </source>
</evidence>
<dbReference type="EMBL" id="JAGMVJ010000003">
    <property type="protein sequence ID" value="KAH7092281.1"/>
    <property type="molecule type" value="Genomic_DNA"/>
</dbReference>
<evidence type="ECO:0000313" key="3">
    <source>
        <dbReference type="EMBL" id="KAH7092281.1"/>
    </source>
</evidence>
<protein>
    <recommendedName>
        <fullName evidence="2">Oxidoreductase acuF-like C2H2 type zinc-finger domain-containing protein</fullName>
    </recommendedName>
</protein>
<dbReference type="Pfam" id="PF26082">
    <property type="entry name" value="zf-C2H2_AcuF"/>
    <property type="match status" value="1"/>
</dbReference>
<accession>A0A8K0W1X3</accession>
<keyword evidence="4" id="KW-1185">Reference proteome</keyword>
<feature type="region of interest" description="Disordered" evidence="1">
    <location>
        <begin position="111"/>
        <end position="132"/>
    </location>
</feature>
<sequence>MSLNAPDDQASIATHVRDCLNSFHEACNSLIKASPAIRSKVLPGTIQESLGRFRLWVGNIGAHRRGRSSLDYKLREASHIRDRVLELLRNLKSVLQEALEIINEERVPWEDLSDSDSDISDHESQQSDGEPNTELAQLASNMAEINMCLMRLSMSIRNPAPHDQFKESAQINVKHFEVFDVEHVRGKFPAAKDYLILRLGKAISRRRQYLRYREEHRKKLEQGLKPQPDLPEFALPQIPTTTNTAPSEKIDSTVASSIPQEFKASSVAPNLDEDDCYEDALSQTSYASSNNDPARLRPPPLPAQGQDGEPFECPLCFRITSVRQTTAWNKHVYRDLQPYAKPMDSPADCYLCHLRLPSLTQLRRHLGKHHEELALFALPSHVMKDDDEDQDGDGEDEDSLSSVAG</sequence>
<feature type="region of interest" description="Disordered" evidence="1">
    <location>
        <begin position="285"/>
        <end position="307"/>
    </location>
</feature>
<name>A0A8K0W1X3_9PLEO</name>
<dbReference type="AlphaFoldDB" id="A0A8K0W1X3"/>